<dbReference type="PANTHER" id="PTHR12174">
    <property type="entry name" value="SIGNAL PEPTIDE PEPTIDASE"/>
    <property type="match status" value="1"/>
</dbReference>
<evidence type="ECO:0000256" key="8">
    <source>
        <dbReference type="SAM" id="MobiDB-lite"/>
    </source>
</evidence>
<dbReference type="SMART" id="SM00730">
    <property type="entry name" value="PSN"/>
    <property type="match status" value="1"/>
</dbReference>
<feature type="region of interest" description="Disordered" evidence="8">
    <location>
        <begin position="350"/>
        <end position="403"/>
    </location>
</feature>
<dbReference type="InterPro" id="IPR006639">
    <property type="entry name" value="Preselin/SPP"/>
</dbReference>
<feature type="transmembrane region" description="Helical" evidence="9">
    <location>
        <begin position="313"/>
        <end position="331"/>
    </location>
</feature>
<dbReference type="GO" id="GO:0098554">
    <property type="term" value="C:cytoplasmic side of endoplasmic reticulum membrane"/>
    <property type="evidence" value="ECO:0007669"/>
    <property type="project" value="TreeGrafter"/>
</dbReference>
<dbReference type="GO" id="GO:0006465">
    <property type="term" value="P:signal peptide processing"/>
    <property type="evidence" value="ECO:0007669"/>
    <property type="project" value="TreeGrafter"/>
</dbReference>
<name>A0A0C3AY04_PILCF</name>
<feature type="transmembrane region" description="Helical" evidence="9">
    <location>
        <begin position="139"/>
        <end position="161"/>
    </location>
</feature>
<comment type="subcellular location">
    <subcellularLocation>
        <location evidence="1">Endoplasmic reticulum membrane</location>
        <topology evidence="1">Multi-pass membrane protein</topology>
    </subcellularLocation>
</comment>
<evidence type="ECO:0000256" key="3">
    <source>
        <dbReference type="ARBA" id="ARBA00022692"/>
    </source>
</evidence>
<keyword evidence="3 9" id="KW-0812">Transmembrane</keyword>
<feature type="transmembrane region" description="Helical" evidence="9">
    <location>
        <begin position="93"/>
        <end position="118"/>
    </location>
</feature>
<evidence type="ECO:0000256" key="6">
    <source>
        <dbReference type="ARBA" id="ARBA00022989"/>
    </source>
</evidence>
<dbReference type="Proteomes" id="UP000054166">
    <property type="component" value="Unassembled WGS sequence"/>
</dbReference>
<reference evidence="10 11" key="1">
    <citation type="submission" date="2014-04" db="EMBL/GenBank/DDBJ databases">
        <authorList>
            <consortium name="DOE Joint Genome Institute"/>
            <person name="Kuo A."/>
            <person name="Tarkka M."/>
            <person name="Buscot F."/>
            <person name="Kohler A."/>
            <person name="Nagy L.G."/>
            <person name="Floudas D."/>
            <person name="Copeland A."/>
            <person name="Barry K.W."/>
            <person name="Cichocki N."/>
            <person name="Veneault-Fourrey C."/>
            <person name="LaButti K."/>
            <person name="Lindquist E.A."/>
            <person name="Lipzen A."/>
            <person name="Lundell T."/>
            <person name="Morin E."/>
            <person name="Murat C."/>
            <person name="Sun H."/>
            <person name="Tunlid A."/>
            <person name="Henrissat B."/>
            <person name="Grigoriev I.V."/>
            <person name="Hibbett D.S."/>
            <person name="Martin F."/>
            <person name="Nordberg H.P."/>
            <person name="Cantor M.N."/>
            <person name="Hua S.X."/>
        </authorList>
    </citation>
    <scope>NUCLEOTIDE SEQUENCE [LARGE SCALE GENOMIC DNA]</scope>
    <source>
        <strain evidence="10 11">F 1598</strain>
    </source>
</reference>
<feature type="transmembrane region" description="Helical" evidence="9">
    <location>
        <begin position="6"/>
        <end position="28"/>
    </location>
</feature>
<protein>
    <recommendedName>
        <fullName evidence="12">Peptidase A22B, signal peptide peptidase</fullName>
    </recommendedName>
</protein>
<evidence type="ECO:0000313" key="10">
    <source>
        <dbReference type="EMBL" id="KIM78898.1"/>
    </source>
</evidence>
<evidence type="ECO:0008006" key="12">
    <source>
        <dbReference type="Google" id="ProtNLM"/>
    </source>
</evidence>
<dbReference type="GO" id="GO:0098553">
    <property type="term" value="C:lumenal side of endoplasmic reticulum membrane"/>
    <property type="evidence" value="ECO:0007669"/>
    <property type="project" value="TreeGrafter"/>
</dbReference>
<comment type="similarity">
    <text evidence="2">Belongs to the peptidase A22B family.</text>
</comment>
<keyword evidence="7 9" id="KW-0472">Membrane</keyword>
<dbReference type="Pfam" id="PF04258">
    <property type="entry name" value="Peptidase_A22B"/>
    <property type="match status" value="1"/>
</dbReference>
<dbReference type="HOGENOM" id="CLU_023799_0_1_1"/>
<evidence type="ECO:0000256" key="9">
    <source>
        <dbReference type="SAM" id="Phobius"/>
    </source>
</evidence>
<keyword evidence="5" id="KW-0256">Endoplasmic reticulum</keyword>
<sequence>MDWDLISSYAGLLSLATASIYAGSFGSLPKSPRKSSDAPGKSLLADQDDDDDEIPDRLSSGDAWLFPVFGSIALFSLYMVVKYFGKEWINYLLGWYFSLAGVGSMWKSLISLATFALGSERWKKFDKTRLLILKGPREVTSLSFRTPSIVLFPIAIIPSALYTFSTASRKSVLLTDILSMSFSHNALSLLKIDSFKTGCILLSGLFVYDIWWVFGTDVMVSVATSLDVPIKLLWPKSMSFAAERGFTMLGLGDIVIPGVFVALALRYDHHRYSKSSPQASFTKPYFYSALAAYISGLATTMTVMHVFKKAQPALLYLSPACMLSFFMTALVRGELKSAWSWSDEPEKSLESVDAAMVDTKSDRNESATGNADQAPVEEKVETEPDASETESKPKKKRSKKKAI</sequence>
<dbReference type="AlphaFoldDB" id="A0A0C3AY04"/>
<feature type="compositionally biased region" description="Basic residues" evidence="8">
    <location>
        <begin position="393"/>
        <end position="403"/>
    </location>
</feature>
<proteinExistence type="inferred from homology"/>
<feature type="transmembrane region" description="Helical" evidence="9">
    <location>
        <begin position="199"/>
        <end position="226"/>
    </location>
</feature>
<dbReference type="GO" id="GO:0033619">
    <property type="term" value="P:membrane protein proteolysis"/>
    <property type="evidence" value="ECO:0007669"/>
    <property type="project" value="TreeGrafter"/>
</dbReference>
<dbReference type="GO" id="GO:0042500">
    <property type="term" value="F:aspartic endopeptidase activity, intramembrane cleaving"/>
    <property type="evidence" value="ECO:0007669"/>
    <property type="project" value="InterPro"/>
</dbReference>
<evidence type="ECO:0000256" key="7">
    <source>
        <dbReference type="ARBA" id="ARBA00023136"/>
    </source>
</evidence>
<evidence type="ECO:0000313" key="11">
    <source>
        <dbReference type="Proteomes" id="UP000054166"/>
    </source>
</evidence>
<keyword evidence="11" id="KW-1185">Reference proteome</keyword>
<dbReference type="InParanoid" id="A0A0C3AY04"/>
<feature type="transmembrane region" description="Helical" evidence="9">
    <location>
        <begin position="63"/>
        <end position="81"/>
    </location>
</feature>
<evidence type="ECO:0000256" key="5">
    <source>
        <dbReference type="ARBA" id="ARBA00022824"/>
    </source>
</evidence>
<organism evidence="10 11">
    <name type="scientific">Piloderma croceum (strain F 1598)</name>
    <dbReference type="NCBI Taxonomy" id="765440"/>
    <lineage>
        <taxon>Eukaryota</taxon>
        <taxon>Fungi</taxon>
        <taxon>Dikarya</taxon>
        <taxon>Basidiomycota</taxon>
        <taxon>Agaricomycotina</taxon>
        <taxon>Agaricomycetes</taxon>
        <taxon>Agaricomycetidae</taxon>
        <taxon>Atheliales</taxon>
        <taxon>Atheliaceae</taxon>
        <taxon>Piloderma</taxon>
    </lineage>
</organism>
<dbReference type="EMBL" id="KN833013">
    <property type="protein sequence ID" value="KIM78898.1"/>
    <property type="molecule type" value="Genomic_DNA"/>
</dbReference>
<evidence type="ECO:0000256" key="2">
    <source>
        <dbReference type="ARBA" id="ARBA00006859"/>
    </source>
</evidence>
<keyword evidence="6 9" id="KW-1133">Transmembrane helix</keyword>
<feature type="region of interest" description="Disordered" evidence="8">
    <location>
        <begin position="27"/>
        <end position="54"/>
    </location>
</feature>
<dbReference type="FunCoup" id="A0A0C3AY04">
    <property type="interactions" value="164"/>
</dbReference>
<evidence type="ECO:0000256" key="4">
    <source>
        <dbReference type="ARBA" id="ARBA00022801"/>
    </source>
</evidence>
<feature type="transmembrane region" description="Helical" evidence="9">
    <location>
        <begin position="285"/>
        <end position="307"/>
    </location>
</feature>
<reference evidence="11" key="2">
    <citation type="submission" date="2015-01" db="EMBL/GenBank/DDBJ databases">
        <title>Evolutionary Origins and Diversification of the Mycorrhizal Mutualists.</title>
        <authorList>
            <consortium name="DOE Joint Genome Institute"/>
            <consortium name="Mycorrhizal Genomics Consortium"/>
            <person name="Kohler A."/>
            <person name="Kuo A."/>
            <person name="Nagy L.G."/>
            <person name="Floudas D."/>
            <person name="Copeland A."/>
            <person name="Barry K.W."/>
            <person name="Cichocki N."/>
            <person name="Veneault-Fourrey C."/>
            <person name="LaButti K."/>
            <person name="Lindquist E.A."/>
            <person name="Lipzen A."/>
            <person name="Lundell T."/>
            <person name="Morin E."/>
            <person name="Murat C."/>
            <person name="Riley R."/>
            <person name="Ohm R."/>
            <person name="Sun H."/>
            <person name="Tunlid A."/>
            <person name="Henrissat B."/>
            <person name="Grigoriev I.V."/>
            <person name="Hibbett D.S."/>
            <person name="Martin F."/>
        </authorList>
    </citation>
    <scope>NUCLEOTIDE SEQUENCE [LARGE SCALE GENOMIC DNA]</scope>
    <source>
        <strain evidence="11">F 1598</strain>
    </source>
</reference>
<feature type="transmembrane region" description="Helical" evidence="9">
    <location>
        <begin position="246"/>
        <end position="265"/>
    </location>
</feature>
<dbReference type="OrthoDB" id="29661at2759"/>
<gene>
    <name evidence="10" type="ORF">PILCRDRAFT_824017</name>
</gene>
<dbReference type="STRING" id="765440.A0A0C3AY04"/>
<dbReference type="PANTHER" id="PTHR12174:SF23">
    <property type="entry name" value="MINOR HISTOCOMPATIBILITY ANTIGEN H13"/>
    <property type="match status" value="1"/>
</dbReference>
<evidence type="ECO:0000256" key="1">
    <source>
        <dbReference type="ARBA" id="ARBA00004477"/>
    </source>
</evidence>
<keyword evidence="4" id="KW-0378">Hydrolase</keyword>
<accession>A0A0C3AY04</accession>
<dbReference type="InterPro" id="IPR007369">
    <property type="entry name" value="Peptidase_A22B_SPP"/>
</dbReference>